<dbReference type="OrthoDB" id="9803211at2"/>
<dbReference type="Pfam" id="PF03485">
    <property type="entry name" value="Arg_tRNA_synt_N"/>
    <property type="match status" value="1"/>
</dbReference>
<dbReference type="GO" id="GO:0004814">
    <property type="term" value="F:arginine-tRNA ligase activity"/>
    <property type="evidence" value="ECO:0007669"/>
    <property type="project" value="UniProtKB-UniRule"/>
</dbReference>
<keyword evidence="5 9" id="KW-0067">ATP-binding</keyword>
<dbReference type="Proteomes" id="UP000281647">
    <property type="component" value="Unassembled WGS sequence"/>
</dbReference>
<keyword evidence="2 9" id="KW-0963">Cytoplasm</keyword>
<evidence type="ECO:0000256" key="10">
    <source>
        <dbReference type="RuleBase" id="RU363038"/>
    </source>
</evidence>
<dbReference type="EC" id="6.1.1.19" evidence="9"/>
<dbReference type="Gene3D" id="3.30.1360.70">
    <property type="entry name" value="Arginyl tRNA synthetase N-terminal domain"/>
    <property type="match status" value="1"/>
</dbReference>
<dbReference type="NCBIfam" id="TIGR00456">
    <property type="entry name" value="argS"/>
    <property type="match status" value="1"/>
</dbReference>
<dbReference type="GO" id="GO:0005524">
    <property type="term" value="F:ATP binding"/>
    <property type="evidence" value="ECO:0007669"/>
    <property type="project" value="UniProtKB-UniRule"/>
</dbReference>
<dbReference type="SUPFAM" id="SSF47323">
    <property type="entry name" value="Anticodon-binding domain of a subclass of class I aminoacyl-tRNA synthetases"/>
    <property type="match status" value="1"/>
</dbReference>
<dbReference type="PRINTS" id="PR01038">
    <property type="entry name" value="TRNASYNTHARG"/>
</dbReference>
<dbReference type="InterPro" id="IPR005148">
    <property type="entry name" value="Arg-tRNA-synth_N"/>
</dbReference>
<proteinExistence type="inferred from homology"/>
<keyword evidence="4 9" id="KW-0547">Nucleotide-binding</keyword>
<evidence type="ECO:0000256" key="6">
    <source>
        <dbReference type="ARBA" id="ARBA00022917"/>
    </source>
</evidence>
<dbReference type="AlphaFoldDB" id="A0A432V9D4"/>
<dbReference type="HAMAP" id="MF_00123">
    <property type="entry name" value="Arg_tRNA_synth"/>
    <property type="match status" value="1"/>
</dbReference>
<dbReference type="PANTHER" id="PTHR11956">
    <property type="entry name" value="ARGINYL-TRNA SYNTHETASE"/>
    <property type="match status" value="1"/>
</dbReference>
<dbReference type="InterPro" id="IPR008909">
    <property type="entry name" value="DALR_anticod-bd"/>
</dbReference>
<protein>
    <recommendedName>
        <fullName evidence="9">Arginine--tRNA ligase</fullName>
        <ecNumber evidence="9">6.1.1.19</ecNumber>
    </recommendedName>
    <alternativeName>
        <fullName evidence="9">Arginyl-tRNA synthetase</fullName>
        <shortName evidence="9">ArgRS</shortName>
    </alternativeName>
</protein>
<feature type="domain" description="DALR anticodon binding" evidence="11">
    <location>
        <begin position="454"/>
        <end position="584"/>
    </location>
</feature>
<dbReference type="PROSITE" id="PS00178">
    <property type="entry name" value="AA_TRNA_LIGASE_I"/>
    <property type="match status" value="1"/>
</dbReference>
<dbReference type="CDD" id="cd00671">
    <property type="entry name" value="ArgRS_core"/>
    <property type="match status" value="1"/>
</dbReference>
<comment type="subunit">
    <text evidence="9">Monomer.</text>
</comment>
<dbReference type="InterPro" id="IPR009080">
    <property type="entry name" value="tRNAsynth_Ia_anticodon-bd"/>
</dbReference>
<dbReference type="GO" id="GO:0005737">
    <property type="term" value="C:cytoplasm"/>
    <property type="evidence" value="ECO:0007669"/>
    <property type="project" value="UniProtKB-SubCell"/>
</dbReference>
<evidence type="ECO:0000259" key="11">
    <source>
        <dbReference type="SMART" id="SM00836"/>
    </source>
</evidence>
<dbReference type="Gene3D" id="3.40.50.620">
    <property type="entry name" value="HUPs"/>
    <property type="match status" value="1"/>
</dbReference>
<dbReference type="PANTHER" id="PTHR11956:SF5">
    <property type="entry name" value="ARGININE--TRNA LIGASE, CYTOPLASMIC"/>
    <property type="match status" value="1"/>
</dbReference>
<comment type="subcellular location">
    <subcellularLocation>
        <location evidence="9">Cytoplasm</location>
    </subcellularLocation>
</comment>
<dbReference type="Gene3D" id="1.10.730.10">
    <property type="entry name" value="Isoleucyl-tRNA Synthetase, Domain 1"/>
    <property type="match status" value="1"/>
</dbReference>
<dbReference type="EMBL" id="RKST01000005">
    <property type="protein sequence ID" value="RUM98703.1"/>
    <property type="molecule type" value="Genomic_DNA"/>
</dbReference>
<comment type="similarity">
    <text evidence="1 9 10">Belongs to the class-I aminoacyl-tRNA synthetase family.</text>
</comment>
<keyword evidence="7 9" id="KW-0030">Aminoacyl-tRNA synthetase</keyword>
<evidence type="ECO:0000313" key="13">
    <source>
        <dbReference type="EMBL" id="RUM98703.1"/>
    </source>
</evidence>
<comment type="catalytic activity">
    <reaction evidence="8 9">
        <text>tRNA(Arg) + L-arginine + ATP = L-arginyl-tRNA(Arg) + AMP + diphosphate</text>
        <dbReference type="Rhea" id="RHEA:20301"/>
        <dbReference type="Rhea" id="RHEA-COMP:9658"/>
        <dbReference type="Rhea" id="RHEA-COMP:9673"/>
        <dbReference type="ChEBI" id="CHEBI:30616"/>
        <dbReference type="ChEBI" id="CHEBI:32682"/>
        <dbReference type="ChEBI" id="CHEBI:33019"/>
        <dbReference type="ChEBI" id="CHEBI:78442"/>
        <dbReference type="ChEBI" id="CHEBI:78513"/>
        <dbReference type="ChEBI" id="CHEBI:456215"/>
        <dbReference type="EC" id="6.1.1.19"/>
    </reaction>
</comment>
<dbReference type="InterPro" id="IPR035684">
    <property type="entry name" value="ArgRS_core"/>
</dbReference>
<dbReference type="InterPro" id="IPR001278">
    <property type="entry name" value="Arg-tRNA-ligase"/>
</dbReference>
<evidence type="ECO:0000256" key="9">
    <source>
        <dbReference type="HAMAP-Rule" id="MF_00123"/>
    </source>
</evidence>
<evidence type="ECO:0000256" key="2">
    <source>
        <dbReference type="ARBA" id="ARBA00022490"/>
    </source>
</evidence>
<evidence type="ECO:0000259" key="12">
    <source>
        <dbReference type="SMART" id="SM01016"/>
    </source>
</evidence>
<dbReference type="GO" id="GO:0006420">
    <property type="term" value="P:arginyl-tRNA aminoacylation"/>
    <property type="evidence" value="ECO:0007669"/>
    <property type="project" value="UniProtKB-UniRule"/>
</dbReference>
<dbReference type="Pfam" id="PF00750">
    <property type="entry name" value="tRNA-synt_1d"/>
    <property type="match status" value="1"/>
</dbReference>
<gene>
    <name evidence="9" type="primary">argS</name>
    <name evidence="13" type="ORF">EET67_06265</name>
</gene>
<dbReference type="SMART" id="SM00836">
    <property type="entry name" value="DALR_1"/>
    <property type="match status" value="1"/>
</dbReference>
<evidence type="ECO:0000256" key="7">
    <source>
        <dbReference type="ARBA" id="ARBA00023146"/>
    </source>
</evidence>
<keyword evidence="14" id="KW-1185">Reference proteome</keyword>
<dbReference type="InterPro" id="IPR014729">
    <property type="entry name" value="Rossmann-like_a/b/a_fold"/>
</dbReference>
<feature type="domain" description="Arginyl tRNA synthetase N-terminal" evidence="12">
    <location>
        <begin position="5"/>
        <end position="94"/>
    </location>
</feature>
<evidence type="ECO:0000313" key="14">
    <source>
        <dbReference type="Proteomes" id="UP000281647"/>
    </source>
</evidence>
<evidence type="ECO:0000256" key="3">
    <source>
        <dbReference type="ARBA" id="ARBA00022598"/>
    </source>
</evidence>
<accession>A0A432V9D4</accession>
<dbReference type="Pfam" id="PF05746">
    <property type="entry name" value="DALR_1"/>
    <property type="match status" value="1"/>
</dbReference>
<sequence length="585" mass="65073">MNIFADFNERVKRIVEALDLKDKDGGAADLSRIAVEPPRDAAHGDLATNAAMVLAKPTGQNPRALAEKLAEALRQDADVSAVEVAGPGFVNLRLKESFWHRHLQEILAEGVDYGRATLGNGRKVNVEYVSANPTGPMHVGHCRGAVVGDALANLLAFAGYDVTKEYYINDAGAQIDVLARSTMLRYREALGDKIGEIPPGLYPGDYLVPVGQALAQEFGRELLQKPEDEALALIKDRTIDAMMVMIREDLALLNVHHEVFFSERKLHADNAAAIRSAITDLTLKGHVYKGKLPPPKGQEAEEWEDREQTLFRSTEVGDDIDRPLVKSDGSFTYFAADVAYLKDKMERGFTDTIFVLGADHGGYVKRMEALAKAVSDGRMKLTVLLCQLVKLYRGGEPVRMSKRSGDFITLREVVEEVGRDPIRFMMLYRKSDAPLDFDFAKVTEQSKDNPVFYVQYASARCHSVFRQAREQLGEGEFDRRSLGRNTSLLTDESEIGLIRKLAEYPRIIESAALSQEPHRLAFYLYDLASNFHGHWNRGTENPDLRFVKVNDRELTHARLGLVQAVSDVLTSGLALIGAEAPVEMR</sequence>
<dbReference type="SUPFAM" id="SSF55190">
    <property type="entry name" value="Arginyl-tRNA synthetase (ArgRS), N-terminal 'additional' domain"/>
    <property type="match status" value="1"/>
</dbReference>
<keyword evidence="3 9" id="KW-0436">Ligase</keyword>
<keyword evidence="6 9" id="KW-0648">Protein biosynthesis</keyword>
<dbReference type="SUPFAM" id="SSF52374">
    <property type="entry name" value="Nucleotidylyl transferase"/>
    <property type="match status" value="1"/>
</dbReference>
<organism evidence="13 14">
    <name type="scientific">Borborobacter arsenicus</name>
    <dbReference type="NCBI Taxonomy" id="1851146"/>
    <lineage>
        <taxon>Bacteria</taxon>
        <taxon>Pseudomonadati</taxon>
        <taxon>Pseudomonadota</taxon>
        <taxon>Alphaproteobacteria</taxon>
        <taxon>Hyphomicrobiales</taxon>
        <taxon>Phyllobacteriaceae</taxon>
        <taxon>Borborobacter</taxon>
    </lineage>
</organism>
<evidence type="ECO:0000256" key="4">
    <source>
        <dbReference type="ARBA" id="ARBA00022741"/>
    </source>
</evidence>
<dbReference type="SMART" id="SM01016">
    <property type="entry name" value="Arg_tRNA_synt_N"/>
    <property type="match status" value="1"/>
</dbReference>
<evidence type="ECO:0000256" key="5">
    <source>
        <dbReference type="ARBA" id="ARBA00022840"/>
    </source>
</evidence>
<dbReference type="InterPro" id="IPR036695">
    <property type="entry name" value="Arg-tRNA-synth_N_sf"/>
</dbReference>
<dbReference type="RefSeq" id="WP_128624770.1">
    <property type="nucleotide sequence ID" value="NZ_ML133509.1"/>
</dbReference>
<dbReference type="InterPro" id="IPR001412">
    <property type="entry name" value="aa-tRNA-synth_I_CS"/>
</dbReference>
<name>A0A432V9D4_9HYPH</name>
<comment type="caution">
    <text evidence="13">The sequence shown here is derived from an EMBL/GenBank/DDBJ whole genome shotgun (WGS) entry which is preliminary data.</text>
</comment>
<feature type="short sequence motif" description="'HIGH' region" evidence="9">
    <location>
        <begin position="131"/>
        <end position="141"/>
    </location>
</feature>
<evidence type="ECO:0000256" key="1">
    <source>
        <dbReference type="ARBA" id="ARBA00005594"/>
    </source>
</evidence>
<reference evidence="13 14" key="1">
    <citation type="submission" date="2018-11" db="EMBL/GenBank/DDBJ databases">
        <title>Pseudaminobacter arsenicus sp. nov., an arsenic-resistant bacterium isolated from arsenic-rich aquifers.</title>
        <authorList>
            <person name="Mu Y."/>
        </authorList>
    </citation>
    <scope>NUCLEOTIDE SEQUENCE [LARGE SCALE GENOMIC DNA]</scope>
    <source>
        <strain evidence="13 14">CB3</strain>
    </source>
</reference>
<evidence type="ECO:0000256" key="8">
    <source>
        <dbReference type="ARBA" id="ARBA00049339"/>
    </source>
</evidence>